<dbReference type="Gene3D" id="3.30.530.20">
    <property type="match status" value="1"/>
</dbReference>
<dbReference type="InterPro" id="IPR002913">
    <property type="entry name" value="START_lipid-bd_dom"/>
</dbReference>
<dbReference type="SUPFAM" id="SSF55961">
    <property type="entry name" value="Bet v1-like"/>
    <property type="match status" value="1"/>
</dbReference>
<dbReference type="Pfam" id="PF01852">
    <property type="entry name" value="START"/>
    <property type="match status" value="1"/>
</dbReference>
<dbReference type="PIRSF" id="PIRSF039033">
    <property type="entry name" value="START_dom"/>
    <property type="match status" value="1"/>
</dbReference>
<accession>A0ABS4B460</accession>
<feature type="domain" description="START" evidence="1">
    <location>
        <begin position="19"/>
        <end position="200"/>
    </location>
</feature>
<proteinExistence type="predicted"/>
<name>A0ABS4B460_9GAMM</name>
<dbReference type="Proteomes" id="UP000666661">
    <property type="component" value="Unassembled WGS sequence"/>
</dbReference>
<sequence length="219" mass="24582">MARYAVLALMLLSFAGWGEGWQLRPGKEGILLWTQARPPSPFLALRLEMQVNADPAALLKVLRNTARHQEWLPRSREVRLLARSGPDDDLVYTRLSAPWPVQDRELITRSHLSRGADCGLTLEVWAEPNALPVQAGRFRIQESSGRWEAQPRPDGTTLIRLETYTNPGSNLPGWLANPMAIKGALESFQAIRRLMEEQPRVANPQHLLGASQRCPPLSE</sequence>
<dbReference type="InterPro" id="IPR023393">
    <property type="entry name" value="START-like_dom_sf"/>
</dbReference>
<keyword evidence="3" id="KW-1185">Reference proteome</keyword>
<dbReference type="EMBL" id="JAGIQF010000001">
    <property type="protein sequence ID" value="MBP0601506.1"/>
    <property type="molecule type" value="Genomic_DNA"/>
</dbReference>
<dbReference type="RefSeq" id="WP_209792318.1">
    <property type="nucleotide sequence ID" value="NZ_JAGIQF010000001.1"/>
</dbReference>
<dbReference type="PROSITE" id="PS50848">
    <property type="entry name" value="START"/>
    <property type="match status" value="1"/>
</dbReference>
<gene>
    <name evidence="2" type="ORF">J8I01_03100</name>
</gene>
<organism evidence="2 3">
    <name type="scientific">Aeromonas sanarellii</name>
    <dbReference type="NCBI Taxonomy" id="633415"/>
    <lineage>
        <taxon>Bacteria</taxon>
        <taxon>Pseudomonadati</taxon>
        <taxon>Pseudomonadota</taxon>
        <taxon>Gammaproteobacteria</taxon>
        <taxon>Aeromonadales</taxon>
        <taxon>Aeromonadaceae</taxon>
        <taxon>Aeromonas</taxon>
    </lineage>
</organism>
<evidence type="ECO:0000259" key="1">
    <source>
        <dbReference type="PROSITE" id="PS50848"/>
    </source>
</evidence>
<dbReference type="InterPro" id="IPR028347">
    <property type="entry name" value="START_dom_prot"/>
</dbReference>
<protein>
    <recommendedName>
        <fullName evidence="1">START domain-containing protein</fullName>
    </recommendedName>
</protein>
<reference evidence="2 3" key="1">
    <citation type="submission" date="2021-03" db="EMBL/GenBank/DDBJ databases">
        <title>Plant growth promoting bacteria isolated from wild legumes nodules and trapping Phaseolus vulgaris L. nodules in the center and southern Mexico.</title>
        <authorList>
            <person name="Estrada P."/>
        </authorList>
    </citation>
    <scope>NUCLEOTIDE SEQUENCE [LARGE SCALE GENOMIC DNA]</scope>
    <source>
        <strain evidence="2 3">MaGu-431</strain>
    </source>
</reference>
<comment type="caution">
    <text evidence="2">The sequence shown here is derived from an EMBL/GenBank/DDBJ whole genome shotgun (WGS) entry which is preliminary data.</text>
</comment>
<evidence type="ECO:0000313" key="2">
    <source>
        <dbReference type="EMBL" id="MBP0601506.1"/>
    </source>
</evidence>
<evidence type="ECO:0000313" key="3">
    <source>
        <dbReference type="Proteomes" id="UP000666661"/>
    </source>
</evidence>